<evidence type="ECO:0000256" key="1">
    <source>
        <dbReference type="SAM" id="Coils"/>
    </source>
</evidence>
<feature type="region of interest" description="Disordered" evidence="2">
    <location>
        <begin position="28"/>
        <end position="270"/>
    </location>
</feature>
<feature type="coiled-coil region" evidence="1">
    <location>
        <begin position="1323"/>
        <end position="1364"/>
    </location>
</feature>
<feature type="region of interest" description="Disordered" evidence="2">
    <location>
        <begin position="581"/>
        <end position="650"/>
    </location>
</feature>
<name>A0A2C6LES5_9APIC</name>
<accession>A0A2C6LES5</accession>
<feature type="compositionally biased region" description="Polar residues" evidence="2">
    <location>
        <begin position="1619"/>
        <end position="1630"/>
    </location>
</feature>
<dbReference type="RefSeq" id="XP_067927027.1">
    <property type="nucleotide sequence ID" value="XM_068060995.1"/>
</dbReference>
<keyword evidence="4" id="KW-1185">Reference proteome</keyword>
<feature type="region of interest" description="Disordered" evidence="2">
    <location>
        <begin position="1611"/>
        <end position="1660"/>
    </location>
</feature>
<feature type="compositionally biased region" description="Low complexity" evidence="2">
    <location>
        <begin position="135"/>
        <end position="149"/>
    </location>
</feature>
<dbReference type="VEuPathDB" id="ToxoDB:CSUI_000788"/>
<feature type="compositionally biased region" description="Low complexity" evidence="2">
    <location>
        <begin position="178"/>
        <end position="191"/>
    </location>
</feature>
<gene>
    <name evidence="3" type="ORF">CSUI_000788</name>
</gene>
<feature type="compositionally biased region" description="Basic and acidic residues" evidence="2">
    <location>
        <begin position="896"/>
        <end position="922"/>
    </location>
</feature>
<feature type="region of interest" description="Disordered" evidence="2">
    <location>
        <begin position="875"/>
        <end position="966"/>
    </location>
</feature>
<organism evidence="3 4">
    <name type="scientific">Cystoisospora suis</name>
    <dbReference type="NCBI Taxonomy" id="483139"/>
    <lineage>
        <taxon>Eukaryota</taxon>
        <taxon>Sar</taxon>
        <taxon>Alveolata</taxon>
        <taxon>Apicomplexa</taxon>
        <taxon>Conoidasida</taxon>
        <taxon>Coccidia</taxon>
        <taxon>Eucoccidiorida</taxon>
        <taxon>Eimeriorina</taxon>
        <taxon>Sarcocystidae</taxon>
        <taxon>Cystoisospora</taxon>
    </lineage>
</organism>
<feature type="compositionally biased region" description="Polar residues" evidence="2">
    <location>
        <begin position="935"/>
        <end position="956"/>
    </location>
</feature>
<sequence length="1786" mass="193307">MADDDDGGQQLYWDDDSKRYYKYDAEKDDYFTDDETRAADEAAAQEAAEEAGKSSTDTPPNETAKESPRSPPASPSVAPSSSSSLTSVDRTGSSRDVKSSSPVVASAAGASEAGSPNSGDTSKETLPPTRQGSKTDPTPATTTTTTTPAVKEAVPETRNADDAKTSQEIPPHTATENSGTSSNAAPSASASVIEIPSRTSGPSAPDSPVHIGQALGPPGRQSTSGGAKRNGDLGVASDLLPRASSRFGGGSSLLGDGKPDGDFSLSSRRGSGMSSGLAEAAVAFHELETKKKEVQELQEKLAKTERKVEELSVRLIQAERGMTDDERVANLTRERDELLIQVKRLEDDLAGFEECLEAAAVEKETALVQAEKNKELSSDLKLQYDNLLIDKDLEIATLREELAQKQVELQTSQQLRPEIAQLRERILHYDKTFVQLKQLLLKVSSEKNAIEEENQALMEYRSKAEERIAELEGGAAEDAQLLQTYESQHGAQRDLIETQERQLDILVRQLQESNAAKVTYQQAFDRLSKVFKEKEAKNRAAMEQLNVENKQLRSKNEHLQSLTAPRWQRVYTLKQQSKTPLKKLAVKSTPPMKSGSSAFSSGGGGGTRSASSSSSDSAEGKTAQESSSAEGDEEVSQAHGEGVDSSSGRLIERGQEGSHEKIIDEGVGVQEGILGGTQGEEMLEALQIQMATLQAHAIQRQIQISCRDEKLRLLRLALPDDCVAKIVKTSEGVVAMHAAVWQCFLYLQHVHGLYVQPLLADATSNPKTTTKEQGFILWLFNSIRSVAFLARALSLFLYYLRSSSSSTSTSSILPLLESPDGAAYTIAMSALRHTSKIVSSATACTLSSSFPLEPFDDAVHALSLLLPSSLAQAITGVPPPSSQQPGPSSSSSSSSWKRETDSKGSKVGLEKAGSKQARDSDRSTSPSKAGAPGRKSTQGGEQSQKSPSSTSLPTTGQEEKEDAKGRESIDTLMSLAPCVVSILHVMRAIGLLAVAGSCAFEVDKSGEKGAAVAGVIAAQDARAKWMEFMTSCSKALHALPSWLPPVVEGQEGILEKKSDKSDGGEKNEKGKGGFFLLRRDHSSRGGSGDASQKGGAGRNLSTPTRSTTTFGAWIGRKVKIEKERRPEEENDAANEEEDEEGRDDDNSSNSTSKEKKENKKKGQQETSGFPSFEETFLATRRLLTQLVEAPELKDSKFIPDRGFEILNTFVCAFDTDKRTIASVTVSPVVAGWCSVWDTIPSSIHSWLKEEEKMDKKVEQLIEEEKKLQAQIEEQRETIAEKERLASKWEHLYSSARPKAEKYDRLEEELQAVLKEKSNCVHMLDAARRKVDQQNHEAHQLRHDKREIGVRLQELTKRLEALKKVSLSHAGGGGDVEQIQMLRQIIRKQEAELLEVRLAGALKDAIPSKHEQEAVDVLRELGRGSTADSLTSAGSFSRAPSFMQDLRRDGTEGGPLAWQRSLPRQQSSAGRMPTGVVHSSSLQQRVLMHQQTLKMQIEEAEADAQDISGPEAGLQMLEEYRRLQNAVLLHSFQVPIWNPSVAPEENRAKLRRYRNEHDALQLQMLSLTKKIDRFFSRVAEGSRGGFGEHASLSTSRYIRQFTMLADVASPASSLQSSSPCLDQTSSSSTATRGVGGDSTGTIQPSASVKDETTGKEGETLSVKTEHLQPHPVTDLAVRDGFNTPAGIALRTPVMRLTVAGKPAWMQGGSGGKAAYTAGGGATQLGEANGKTGESSGDGRGKHERMVEKGENAGKGIAASGRCPEIVQKRLIVTEAQLAALYKKIAGL</sequence>
<dbReference type="Proteomes" id="UP000221165">
    <property type="component" value="Unassembled WGS sequence"/>
</dbReference>
<feature type="region of interest" description="Disordered" evidence="2">
    <location>
        <begin position="1055"/>
        <end position="1171"/>
    </location>
</feature>
<dbReference type="GeneID" id="94424206"/>
<feature type="compositionally biased region" description="Low complexity" evidence="2">
    <location>
        <begin position="883"/>
        <end position="895"/>
    </location>
</feature>
<feature type="compositionally biased region" description="Basic and acidic residues" evidence="2">
    <location>
        <begin position="28"/>
        <end position="40"/>
    </location>
</feature>
<feature type="coiled-coil region" evidence="1">
    <location>
        <begin position="496"/>
        <end position="562"/>
    </location>
</feature>
<proteinExistence type="predicted"/>
<feature type="coiled-coil region" evidence="1">
    <location>
        <begin position="277"/>
        <end position="470"/>
    </location>
</feature>
<dbReference type="PANTHER" id="PTHR23159">
    <property type="entry name" value="CENTROSOMAL PROTEIN 2"/>
    <property type="match status" value="1"/>
</dbReference>
<feature type="compositionally biased region" description="Acidic residues" evidence="2">
    <location>
        <begin position="1128"/>
        <end position="1143"/>
    </location>
</feature>
<feature type="region of interest" description="Disordered" evidence="2">
    <location>
        <begin position="1426"/>
        <end position="1474"/>
    </location>
</feature>
<feature type="compositionally biased region" description="Basic and acidic residues" evidence="2">
    <location>
        <begin position="1055"/>
        <end position="1083"/>
    </location>
</feature>
<dbReference type="PANTHER" id="PTHR23159:SF60">
    <property type="entry name" value="SPINDLE ASSEMBLY ABNORMAL PROTEIN 4"/>
    <property type="match status" value="1"/>
</dbReference>
<feature type="compositionally biased region" description="Basic and acidic residues" evidence="2">
    <location>
        <begin position="1152"/>
        <end position="1163"/>
    </location>
</feature>
<feature type="compositionally biased region" description="Basic and acidic residues" evidence="2">
    <location>
        <begin position="153"/>
        <end position="165"/>
    </location>
</feature>
<comment type="caution">
    <text evidence="3">The sequence shown here is derived from an EMBL/GenBank/DDBJ whole genome shotgun (WGS) entry which is preliminary data.</text>
</comment>
<evidence type="ECO:0000313" key="4">
    <source>
        <dbReference type="Proteomes" id="UP000221165"/>
    </source>
</evidence>
<feature type="compositionally biased region" description="Basic and acidic residues" evidence="2">
    <location>
        <begin position="957"/>
        <end position="966"/>
    </location>
</feature>
<dbReference type="OrthoDB" id="349183at2759"/>
<reference evidence="3 4" key="1">
    <citation type="journal article" date="2017" name="Int. J. Parasitol.">
        <title>The genome of the protozoan parasite Cystoisospora suis and a reverse vaccinology approach to identify vaccine candidates.</title>
        <authorList>
            <person name="Palmieri N."/>
            <person name="Shrestha A."/>
            <person name="Ruttkowski B."/>
            <person name="Beck T."/>
            <person name="Vogl C."/>
            <person name="Tomley F."/>
            <person name="Blake D.P."/>
            <person name="Joachim A."/>
        </authorList>
    </citation>
    <scope>NUCLEOTIDE SEQUENCE [LARGE SCALE GENOMIC DNA]</scope>
    <source>
        <strain evidence="3 4">Wien I</strain>
    </source>
</reference>
<feature type="compositionally biased region" description="Basic and acidic residues" evidence="2">
    <location>
        <begin position="1118"/>
        <end position="1127"/>
    </location>
</feature>
<feature type="compositionally biased region" description="Basic and acidic residues" evidence="2">
    <location>
        <begin position="1647"/>
        <end position="1660"/>
    </location>
</feature>
<feature type="region of interest" description="Disordered" evidence="2">
    <location>
        <begin position="1723"/>
        <end position="1742"/>
    </location>
</feature>
<keyword evidence="1" id="KW-0175">Coiled coil</keyword>
<feature type="compositionally biased region" description="Low complexity" evidence="2">
    <location>
        <begin position="75"/>
        <end position="91"/>
    </location>
</feature>
<feature type="compositionally biased region" description="Low complexity" evidence="2">
    <location>
        <begin position="99"/>
        <end position="118"/>
    </location>
</feature>
<protein>
    <submittedName>
        <fullName evidence="3">Uncharacterized protein</fullName>
    </submittedName>
</protein>
<feature type="compositionally biased region" description="Polar residues" evidence="2">
    <location>
        <begin position="1099"/>
        <end position="1110"/>
    </location>
</feature>
<dbReference type="EMBL" id="MIGC01000303">
    <property type="protein sequence ID" value="PHJ25355.1"/>
    <property type="molecule type" value="Genomic_DNA"/>
</dbReference>
<feature type="coiled-coil region" evidence="1">
    <location>
        <begin position="1243"/>
        <end position="1291"/>
    </location>
</feature>
<evidence type="ECO:0000256" key="2">
    <source>
        <dbReference type="SAM" id="MobiDB-lite"/>
    </source>
</evidence>
<evidence type="ECO:0000313" key="3">
    <source>
        <dbReference type="EMBL" id="PHJ25355.1"/>
    </source>
</evidence>
<feature type="compositionally biased region" description="Low complexity" evidence="2">
    <location>
        <begin position="608"/>
        <end position="617"/>
    </location>
</feature>